<evidence type="ECO:0000259" key="8">
    <source>
        <dbReference type="Pfam" id="PF00482"/>
    </source>
</evidence>
<feature type="transmembrane region" description="Helical" evidence="7">
    <location>
        <begin position="309"/>
        <end position="332"/>
    </location>
</feature>
<dbReference type="Gene3D" id="1.20.81.30">
    <property type="entry name" value="Type II secretion system (T2SS), domain F"/>
    <property type="match status" value="2"/>
</dbReference>
<dbReference type="PRINTS" id="PR00812">
    <property type="entry name" value="BCTERIALGSPF"/>
</dbReference>
<feature type="transmembrane region" description="Helical" evidence="7">
    <location>
        <begin position="149"/>
        <end position="176"/>
    </location>
</feature>
<evidence type="ECO:0000256" key="6">
    <source>
        <dbReference type="ARBA" id="ARBA00023136"/>
    </source>
</evidence>
<name>A0ABT9VKC2_9BACI</name>
<comment type="caution">
    <text evidence="9">The sequence shown here is derived from an EMBL/GenBank/DDBJ whole genome shotgun (WGS) entry which is preliminary data.</text>
</comment>
<evidence type="ECO:0000256" key="1">
    <source>
        <dbReference type="ARBA" id="ARBA00004651"/>
    </source>
</evidence>
<keyword evidence="3" id="KW-1003">Cell membrane</keyword>
<dbReference type="PANTHER" id="PTHR30012">
    <property type="entry name" value="GENERAL SECRETION PATHWAY PROTEIN"/>
    <property type="match status" value="1"/>
</dbReference>
<evidence type="ECO:0000256" key="3">
    <source>
        <dbReference type="ARBA" id="ARBA00022475"/>
    </source>
</evidence>
<evidence type="ECO:0000256" key="2">
    <source>
        <dbReference type="ARBA" id="ARBA00005745"/>
    </source>
</evidence>
<proteinExistence type="inferred from homology"/>
<protein>
    <submittedName>
        <fullName evidence="9">Competence protein ComGB</fullName>
    </submittedName>
</protein>
<evidence type="ECO:0000313" key="9">
    <source>
        <dbReference type="EMBL" id="MDQ0161359.1"/>
    </source>
</evidence>
<dbReference type="EMBL" id="JAUSTR010000001">
    <property type="protein sequence ID" value="MDQ0161359.1"/>
    <property type="molecule type" value="Genomic_DNA"/>
</dbReference>
<sequence>MKKGKWKKKLQAQFLKKVSDLLDEGYSLNDAISFTMIHVPHNLKEDLRECVQRLTEGNSIRTALEKNGFHQYVLSYLYFAEQHGDIKFAFKESSAMLEKQLLHIEKAKQILRYPIFLIMMMVFILYTAQTVIAPQFVKMYESMNLTTSFFLFLLLSMFDLLKTIFLITILSPFFIIPYYHFVFRKYPPTKQQNILVRIPIIGKGLKIYHSYYFSSQMSYLLKGGLSIFESLTVFCEQNLMPFYQEEARFFMTELKKGERLDEILAKRPFFEAELSAIVHHGQASGKLDRELFTYSQMLIDRIEQKTVKVFSYVQPLIFLIIGILVLAVYLSIMLPMYQMMEKI</sequence>
<dbReference type="Proteomes" id="UP001225646">
    <property type="component" value="Unassembled WGS sequence"/>
</dbReference>
<dbReference type="InterPro" id="IPR018076">
    <property type="entry name" value="T2SS_GspF_dom"/>
</dbReference>
<dbReference type="Pfam" id="PF00482">
    <property type="entry name" value="T2SSF"/>
    <property type="match status" value="2"/>
</dbReference>
<dbReference type="InterPro" id="IPR047692">
    <property type="entry name" value="T4P_ComGB"/>
</dbReference>
<keyword evidence="5 7" id="KW-1133">Transmembrane helix</keyword>
<gene>
    <name evidence="9" type="ORF">J2S06_000429</name>
</gene>
<dbReference type="PANTHER" id="PTHR30012:SF0">
    <property type="entry name" value="TYPE II SECRETION SYSTEM PROTEIN F-RELATED"/>
    <property type="match status" value="1"/>
</dbReference>
<accession>A0ABT9VKC2</accession>
<keyword evidence="6 7" id="KW-0472">Membrane</keyword>
<evidence type="ECO:0000256" key="7">
    <source>
        <dbReference type="SAM" id="Phobius"/>
    </source>
</evidence>
<keyword evidence="4 7" id="KW-0812">Transmembrane</keyword>
<organism evidence="9 10">
    <name type="scientific">Aeribacillus alveayuensis</name>
    <dbReference type="NCBI Taxonomy" id="279215"/>
    <lineage>
        <taxon>Bacteria</taxon>
        <taxon>Bacillati</taxon>
        <taxon>Bacillota</taxon>
        <taxon>Bacilli</taxon>
        <taxon>Bacillales</taxon>
        <taxon>Bacillaceae</taxon>
        <taxon>Aeribacillus</taxon>
    </lineage>
</organism>
<evidence type="ECO:0000256" key="4">
    <source>
        <dbReference type="ARBA" id="ARBA00022692"/>
    </source>
</evidence>
<evidence type="ECO:0000313" key="10">
    <source>
        <dbReference type="Proteomes" id="UP001225646"/>
    </source>
</evidence>
<dbReference type="InterPro" id="IPR003004">
    <property type="entry name" value="GspF/PilC"/>
</dbReference>
<reference evidence="9 10" key="1">
    <citation type="submission" date="2023-07" db="EMBL/GenBank/DDBJ databases">
        <title>Genomic Encyclopedia of Type Strains, Phase IV (KMG-IV): sequencing the most valuable type-strain genomes for metagenomic binning, comparative biology and taxonomic classification.</title>
        <authorList>
            <person name="Goeker M."/>
        </authorList>
    </citation>
    <scope>NUCLEOTIDE SEQUENCE [LARGE SCALE GENOMIC DNA]</scope>
    <source>
        <strain evidence="9 10">DSM 19092</strain>
    </source>
</reference>
<feature type="transmembrane region" description="Helical" evidence="7">
    <location>
        <begin position="115"/>
        <end position="137"/>
    </location>
</feature>
<dbReference type="NCBIfam" id="NF041012">
    <property type="entry name" value="T4P_ComGB"/>
    <property type="match status" value="1"/>
</dbReference>
<comment type="similarity">
    <text evidence="2">Belongs to the GSP F family.</text>
</comment>
<dbReference type="InterPro" id="IPR042094">
    <property type="entry name" value="T2SS_GspF_sf"/>
</dbReference>
<feature type="domain" description="Type II secretion system protein GspF" evidence="8">
    <location>
        <begin position="14"/>
        <end position="127"/>
    </location>
</feature>
<dbReference type="RefSeq" id="WP_419151144.1">
    <property type="nucleotide sequence ID" value="NZ_JAUSTR010000001.1"/>
</dbReference>
<comment type="subcellular location">
    <subcellularLocation>
        <location evidence="1">Cell membrane</location>
        <topology evidence="1">Multi-pass membrane protein</topology>
    </subcellularLocation>
</comment>
<evidence type="ECO:0000256" key="5">
    <source>
        <dbReference type="ARBA" id="ARBA00022989"/>
    </source>
</evidence>
<feature type="domain" description="Type II secretion system protein GspF" evidence="8">
    <location>
        <begin position="213"/>
        <end position="335"/>
    </location>
</feature>
<keyword evidence="10" id="KW-1185">Reference proteome</keyword>